<keyword evidence="4" id="KW-1185">Reference proteome</keyword>
<dbReference type="AlphaFoldDB" id="A0AAC9MX07"/>
<accession>A0AAC9MX07</accession>
<dbReference type="PROSITE" id="PS51257">
    <property type="entry name" value="PROKAR_LIPOPROTEIN"/>
    <property type="match status" value="1"/>
</dbReference>
<dbReference type="RefSeq" id="WP_069846316.1">
    <property type="nucleotide sequence ID" value="NZ_CP014859.1"/>
</dbReference>
<sequence length="174" mass="18296">MKISARRSLRNALLVLPLAVLLTGACGGGEEESSPAPDAGNDAASGGTEQAGTDDELEEWGLNFRSCMRDAGIDMPEPEGGMMEAPSADIISSDAFIEADEACREEFGEPPMAEGGLDPEERHEENLRIASCFRENGVDVPDPAPGEMLTIDLEIPEDVFEACDVQGLPTGAGS</sequence>
<reference evidence="4" key="1">
    <citation type="submission" date="2016-03" db="EMBL/GenBank/DDBJ databases">
        <title>Complete genome sequence of the type strain Actinoalloteichus hymeniacidonis DSM 45092.</title>
        <authorList>
            <person name="Schaffert L."/>
            <person name="Albersmeier A."/>
            <person name="Winkler A."/>
            <person name="Kalinowski J."/>
            <person name="Zotchev S."/>
            <person name="Ruckert C."/>
        </authorList>
    </citation>
    <scope>NUCLEOTIDE SEQUENCE [LARGE SCALE GENOMIC DNA]</scope>
    <source>
        <strain evidence="4">HPA177(T) (DSM 45092(T))</strain>
    </source>
</reference>
<dbReference type="EMBL" id="CP014859">
    <property type="protein sequence ID" value="AOS61382.1"/>
    <property type="molecule type" value="Genomic_DNA"/>
</dbReference>
<evidence type="ECO:0008006" key="5">
    <source>
        <dbReference type="Google" id="ProtNLM"/>
    </source>
</evidence>
<dbReference type="Proteomes" id="UP000095210">
    <property type="component" value="Chromosome"/>
</dbReference>
<protein>
    <recommendedName>
        <fullName evidence="5">Secreted protein</fullName>
    </recommendedName>
</protein>
<evidence type="ECO:0000256" key="2">
    <source>
        <dbReference type="SAM" id="SignalP"/>
    </source>
</evidence>
<name>A0AAC9MX07_9PSEU</name>
<gene>
    <name evidence="3" type="ORF">TL08_02720</name>
</gene>
<feature type="chain" id="PRO_5042267864" description="Secreted protein" evidence="2">
    <location>
        <begin position="28"/>
        <end position="174"/>
    </location>
</feature>
<dbReference type="KEGG" id="ahm:TL08_02720"/>
<evidence type="ECO:0000313" key="4">
    <source>
        <dbReference type="Proteomes" id="UP000095210"/>
    </source>
</evidence>
<evidence type="ECO:0000256" key="1">
    <source>
        <dbReference type="SAM" id="MobiDB-lite"/>
    </source>
</evidence>
<feature type="region of interest" description="Disordered" evidence="1">
    <location>
        <begin position="27"/>
        <end position="55"/>
    </location>
</feature>
<proteinExistence type="predicted"/>
<feature type="signal peptide" evidence="2">
    <location>
        <begin position="1"/>
        <end position="27"/>
    </location>
</feature>
<organism evidence="3 4">
    <name type="scientific">Actinoalloteichus hymeniacidonis</name>
    <dbReference type="NCBI Taxonomy" id="340345"/>
    <lineage>
        <taxon>Bacteria</taxon>
        <taxon>Bacillati</taxon>
        <taxon>Actinomycetota</taxon>
        <taxon>Actinomycetes</taxon>
        <taxon>Pseudonocardiales</taxon>
        <taxon>Pseudonocardiaceae</taxon>
        <taxon>Actinoalloteichus</taxon>
    </lineage>
</organism>
<keyword evidence="2" id="KW-0732">Signal</keyword>
<evidence type="ECO:0000313" key="3">
    <source>
        <dbReference type="EMBL" id="AOS61382.1"/>
    </source>
</evidence>